<feature type="signal peptide" evidence="2">
    <location>
        <begin position="1"/>
        <end position="16"/>
    </location>
</feature>
<feature type="chain" id="PRO_5034143637" evidence="2">
    <location>
        <begin position="17"/>
        <end position="190"/>
    </location>
</feature>
<keyword evidence="1" id="KW-0812">Transmembrane</keyword>
<evidence type="ECO:0000313" key="4">
    <source>
        <dbReference type="RefSeq" id="XP_022294789.1"/>
    </source>
</evidence>
<dbReference type="GeneID" id="111104910"/>
<dbReference type="KEGG" id="cvn:111104910"/>
<dbReference type="AlphaFoldDB" id="A0A8B8AWY0"/>
<evidence type="ECO:0000313" key="3">
    <source>
        <dbReference type="Proteomes" id="UP000694844"/>
    </source>
</evidence>
<sequence>MTFCLFLKFMKLPVNGSHLYDDETCSESRKTVTRVDLCPQNLSSWIEREKIKNCASIPHNCLRPLVYHCVINPWQNETIEVCAPRTKINAGYCAEYNTKGGRIQDFSYPTCTSCKIQYESTDAHEYRECYDEVNNTYNKMTVTYRSDHESKSSTTGIYPVTTSALSQGERFDMNILLIVCLLLLIIYYDK</sequence>
<dbReference type="RefSeq" id="XP_022294789.1">
    <property type="nucleotide sequence ID" value="XM_022439081.1"/>
</dbReference>
<keyword evidence="1" id="KW-0472">Membrane</keyword>
<keyword evidence="3" id="KW-1185">Reference proteome</keyword>
<evidence type="ECO:0000256" key="1">
    <source>
        <dbReference type="SAM" id="Phobius"/>
    </source>
</evidence>
<feature type="transmembrane region" description="Helical" evidence="1">
    <location>
        <begin position="171"/>
        <end position="188"/>
    </location>
</feature>
<evidence type="ECO:0000256" key="2">
    <source>
        <dbReference type="SAM" id="SignalP"/>
    </source>
</evidence>
<protein>
    <submittedName>
        <fullName evidence="4">Uncharacterized protein LOC111104910</fullName>
    </submittedName>
</protein>
<accession>A0A8B8AWY0</accession>
<keyword evidence="1" id="KW-1133">Transmembrane helix</keyword>
<gene>
    <name evidence="4" type="primary">LOC111104910</name>
</gene>
<dbReference type="Proteomes" id="UP000694844">
    <property type="component" value="Chromosome 7"/>
</dbReference>
<keyword evidence="2" id="KW-0732">Signal</keyword>
<reference evidence="4" key="1">
    <citation type="submission" date="2025-08" db="UniProtKB">
        <authorList>
            <consortium name="RefSeq"/>
        </authorList>
    </citation>
    <scope>IDENTIFICATION</scope>
    <source>
        <tissue evidence="4">Whole sample</tissue>
    </source>
</reference>
<proteinExistence type="predicted"/>
<name>A0A8B8AWY0_CRAVI</name>
<organism evidence="3 4">
    <name type="scientific">Crassostrea virginica</name>
    <name type="common">Eastern oyster</name>
    <dbReference type="NCBI Taxonomy" id="6565"/>
    <lineage>
        <taxon>Eukaryota</taxon>
        <taxon>Metazoa</taxon>
        <taxon>Spiralia</taxon>
        <taxon>Lophotrochozoa</taxon>
        <taxon>Mollusca</taxon>
        <taxon>Bivalvia</taxon>
        <taxon>Autobranchia</taxon>
        <taxon>Pteriomorphia</taxon>
        <taxon>Ostreida</taxon>
        <taxon>Ostreoidea</taxon>
        <taxon>Ostreidae</taxon>
        <taxon>Crassostrea</taxon>
    </lineage>
</organism>